<reference evidence="2 3" key="1">
    <citation type="submission" date="2016-10" db="EMBL/GenBank/DDBJ databases">
        <authorList>
            <person name="de Groot N.N."/>
        </authorList>
    </citation>
    <scope>NUCLEOTIDE SEQUENCE [LARGE SCALE GENOMIC DNA]</scope>
    <source>
        <strain evidence="2 3">CPCC 201354</strain>
    </source>
</reference>
<protein>
    <submittedName>
        <fullName evidence="2">RES domain-containing protein</fullName>
    </submittedName>
</protein>
<dbReference type="AlphaFoldDB" id="A0A1G8KRD8"/>
<keyword evidence="3" id="KW-1185">Reference proteome</keyword>
<dbReference type="SMART" id="SM00953">
    <property type="entry name" value="RES"/>
    <property type="match status" value="1"/>
</dbReference>
<dbReference type="OrthoDB" id="4258344at2"/>
<organism evidence="2 3">
    <name type="scientific">Sinosporangium album</name>
    <dbReference type="NCBI Taxonomy" id="504805"/>
    <lineage>
        <taxon>Bacteria</taxon>
        <taxon>Bacillati</taxon>
        <taxon>Actinomycetota</taxon>
        <taxon>Actinomycetes</taxon>
        <taxon>Streptosporangiales</taxon>
        <taxon>Streptosporangiaceae</taxon>
        <taxon>Sinosporangium</taxon>
    </lineage>
</organism>
<proteinExistence type="predicted"/>
<evidence type="ECO:0000259" key="1">
    <source>
        <dbReference type="SMART" id="SM00953"/>
    </source>
</evidence>
<feature type="domain" description="RES" evidence="1">
    <location>
        <begin position="37"/>
        <end position="186"/>
    </location>
</feature>
<name>A0A1G8KRD8_9ACTN</name>
<evidence type="ECO:0000313" key="3">
    <source>
        <dbReference type="Proteomes" id="UP000198923"/>
    </source>
</evidence>
<dbReference type="RefSeq" id="WP_093175881.1">
    <property type="nucleotide sequence ID" value="NZ_FNCN01000053.1"/>
</dbReference>
<evidence type="ECO:0000313" key="2">
    <source>
        <dbReference type="EMBL" id="SDI45480.1"/>
    </source>
</evidence>
<accession>A0A1G8KRD8</accession>
<dbReference type="Pfam" id="PF08808">
    <property type="entry name" value="RES"/>
    <property type="match status" value="1"/>
</dbReference>
<dbReference type="EMBL" id="FNCN01000053">
    <property type="protein sequence ID" value="SDI45480.1"/>
    <property type="molecule type" value="Genomic_DNA"/>
</dbReference>
<dbReference type="InterPro" id="IPR014914">
    <property type="entry name" value="RES_dom"/>
</dbReference>
<sequence>MPAQPPPARHDGTPHRVLLPKGSFLWRVHNRAQGPAEFTRLRPSPGLLGGRFDGSSEDGYDHCYLGRGQTTALAECLLRSVTFDGGGPRILPFQTVAGKRLSLVETALELPLISLTSTPALAAVAQDEWLIQAPPTEYAETRRWSRWLRGLDPTVAGLDWISRRDLPNRSIVLYSDRCDPAALSPTPLHVDLDTPDGLSWLNIVLRPYRAVVSRPAPRP</sequence>
<dbReference type="STRING" id="504805.SAMN05421505_15318"/>
<dbReference type="Proteomes" id="UP000198923">
    <property type="component" value="Unassembled WGS sequence"/>
</dbReference>
<gene>
    <name evidence="2" type="ORF">SAMN05421505_15318</name>
</gene>